<feature type="signal peptide" evidence="1">
    <location>
        <begin position="1"/>
        <end position="27"/>
    </location>
</feature>
<reference evidence="2 3" key="1">
    <citation type="journal article" date="2013" name="Genome Announc.">
        <title>Draft Genome Sequence of the Cellulolytic Bacterium Clostridium papyrosolvens C7 (ATCC 700395).</title>
        <authorList>
            <person name="Zepeda V."/>
            <person name="Dassa B."/>
            <person name="Borovok I."/>
            <person name="Lamed R."/>
            <person name="Bayer E.A."/>
            <person name="Cate J.H."/>
        </authorList>
    </citation>
    <scope>NUCLEOTIDE SEQUENCE [LARGE SCALE GENOMIC DNA]</scope>
    <source>
        <strain evidence="2 3">C7</strain>
    </source>
</reference>
<feature type="non-terminal residue" evidence="2">
    <location>
        <position position="170"/>
    </location>
</feature>
<sequence>MFRLKRLSLVILSTLIFTIAFSTMAFAIEVNADSQSRNSGNSVTLPVFWYHQIFSDKPLYIHDADTDTWYDSVKGTVEIKWSNYVSMAKSLTADLQVPDGTYQFTLVTTDSSTSDSIEGTFNIIKNGVVVASNIKGQVYGLSLAEGNYFKFYSDDMKWHFSAYITKRIDG</sequence>
<organism evidence="2 3">
    <name type="scientific">Ruminiclostridium papyrosolvens C7</name>
    <dbReference type="NCBI Taxonomy" id="1330534"/>
    <lineage>
        <taxon>Bacteria</taxon>
        <taxon>Bacillati</taxon>
        <taxon>Bacillota</taxon>
        <taxon>Clostridia</taxon>
        <taxon>Eubacteriales</taxon>
        <taxon>Oscillospiraceae</taxon>
        <taxon>Ruminiclostridium</taxon>
    </lineage>
</organism>
<gene>
    <name evidence="2" type="ORF">L323_15305</name>
</gene>
<protein>
    <submittedName>
        <fullName evidence="2">Uncharacterized protein</fullName>
    </submittedName>
</protein>
<evidence type="ECO:0000313" key="2">
    <source>
        <dbReference type="EMBL" id="EPR09986.1"/>
    </source>
</evidence>
<comment type="caution">
    <text evidence="2">The sequence shown here is derived from an EMBL/GenBank/DDBJ whole genome shotgun (WGS) entry which is preliminary data.</text>
</comment>
<dbReference type="Proteomes" id="UP000016860">
    <property type="component" value="Unassembled WGS sequence"/>
</dbReference>
<keyword evidence="1" id="KW-0732">Signal</keyword>
<dbReference type="AlphaFoldDB" id="U4R035"/>
<accession>U4R035</accession>
<evidence type="ECO:0000256" key="1">
    <source>
        <dbReference type="SAM" id="SignalP"/>
    </source>
</evidence>
<dbReference type="RefSeq" id="WP_020816495.1">
    <property type="nucleotide sequence ID" value="NZ_ATAY01000078.1"/>
</dbReference>
<dbReference type="OrthoDB" id="1739319at2"/>
<evidence type="ECO:0000313" key="3">
    <source>
        <dbReference type="Proteomes" id="UP000016860"/>
    </source>
</evidence>
<proteinExistence type="predicted"/>
<feature type="chain" id="PRO_5004654254" evidence="1">
    <location>
        <begin position="28"/>
        <end position="170"/>
    </location>
</feature>
<name>U4R035_9FIRM</name>
<dbReference type="EMBL" id="ATAY01000078">
    <property type="protein sequence ID" value="EPR09986.1"/>
    <property type="molecule type" value="Genomic_DNA"/>
</dbReference>